<dbReference type="RefSeq" id="WP_345695694.1">
    <property type="nucleotide sequence ID" value="NZ_BAABIS010000001.1"/>
</dbReference>
<evidence type="ECO:0000313" key="2">
    <source>
        <dbReference type="Proteomes" id="UP001501752"/>
    </source>
</evidence>
<gene>
    <name evidence="1" type="ORF">GCM10023235_11900</name>
</gene>
<protein>
    <submittedName>
        <fullName evidence="1">Uncharacterized protein</fullName>
    </submittedName>
</protein>
<dbReference type="EMBL" id="BAABIS010000001">
    <property type="protein sequence ID" value="GAA4838315.1"/>
    <property type="molecule type" value="Genomic_DNA"/>
</dbReference>
<comment type="caution">
    <text evidence="1">The sequence shown here is derived from an EMBL/GenBank/DDBJ whole genome shotgun (WGS) entry which is preliminary data.</text>
</comment>
<evidence type="ECO:0000313" key="1">
    <source>
        <dbReference type="EMBL" id="GAA4838315.1"/>
    </source>
</evidence>
<sequence length="100" mass="10086">MTSPQSDYGSDRFRTDARLAALALLRTRAASRDAAAASGAQLEFVDSWSARYGEGGLRVLLAAVVDQAGLLAGTPAGADARLAAAEMMVLVGGSSVGTAS</sequence>
<organism evidence="1 2">
    <name type="scientific">Kitasatospora terrestris</name>
    <dbReference type="NCBI Taxonomy" id="258051"/>
    <lineage>
        <taxon>Bacteria</taxon>
        <taxon>Bacillati</taxon>
        <taxon>Actinomycetota</taxon>
        <taxon>Actinomycetes</taxon>
        <taxon>Kitasatosporales</taxon>
        <taxon>Streptomycetaceae</taxon>
        <taxon>Kitasatospora</taxon>
    </lineage>
</organism>
<proteinExistence type="predicted"/>
<keyword evidence="2" id="KW-1185">Reference proteome</keyword>
<dbReference type="Proteomes" id="UP001501752">
    <property type="component" value="Unassembled WGS sequence"/>
</dbReference>
<reference evidence="2" key="1">
    <citation type="journal article" date="2019" name="Int. J. Syst. Evol. Microbiol.">
        <title>The Global Catalogue of Microorganisms (GCM) 10K type strain sequencing project: providing services to taxonomists for standard genome sequencing and annotation.</title>
        <authorList>
            <consortium name="The Broad Institute Genomics Platform"/>
            <consortium name="The Broad Institute Genome Sequencing Center for Infectious Disease"/>
            <person name="Wu L."/>
            <person name="Ma J."/>
        </authorList>
    </citation>
    <scope>NUCLEOTIDE SEQUENCE [LARGE SCALE GENOMIC DNA]</scope>
    <source>
        <strain evidence="2">JCM 13006</strain>
    </source>
</reference>
<accession>A0ABP9DHA1</accession>
<name>A0ABP9DHA1_9ACTN</name>